<comment type="similarity">
    <text evidence="1">Belongs to the AHA1 family.</text>
</comment>
<evidence type="ECO:0000259" key="2">
    <source>
        <dbReference type="Pfam" id="PF08327"/>
    </source>
</evidence>
<accession>A0A2T5JG63</accession>
<dbReference type="Proteomes" id="UP000244168">
    <property type="component" value="Unassembled WGS sequence"/>
</dbReference>
<organism evidence="3 4">
    <name type="scientific">Mucilaginibacter yixingensis</name>
    <dbReference type="NCBI Taxonomy" id="1295612"/>
    <lineage>
        <taxon>Bacteria</taxon>
        <taxon>Pseudomonadati</taxon>
        <taxon>Bacteroidota</taxon>
        <taxon>Sphingobacteriia</taxon>
        <taxon>Sphingobacteriales</taxon>
        <taxon>Sphingobacteriaceae</taxon>
        <taxon>Mucilaginibacter</taxon>
    </lineage>
</organism>
<dbReference type="InterPro" id="IPR023393">
    <property type="entry name" value="START-like_dom_sf"/>
</dbReference>
<feature type="domain" description="Activator of Hsp90 ATPase homologue 1/2-like C-terminal" evidence="2">
    <location>
        <begin position="13"/>
        <end position="139"/>
    </location>
</feature>
<evidence type="ECO:0000256" key="1">
    <source>
        <dbReference type="ARBA" id="ARBA00006817"/>
    </source>
</evidence>
<comment type="caution">
    <text evidence="3">The sequence shown here is derived from an EMBL/GenBank/DDBJ whole genome shotgun (WGS) entry which is preliminary data.</text>
</comment>
<dbReference type="EMBL" id="QAOQ01000001">
    <property type="protein sequence ID" value="PTR01384.1"/>
    <property type="molecule type" value="Genomic_DNA"/>
</dbReference>
<proteinExistence type="inferred from homology"/>
<reference evidence="3 4" key="1">
    <citation type="submission" date="2018-04" db="EMBL/GenBank/DDBJ databases">
        <title>Genomic Encyclopedia of Archaeal and Bacterial Type Strains, Phase II (KMG-II): from individual species to whole genera.</title>
        <authorList>
            <person name="Goeker M."/>
        </authorList>
    </citation>
    <scope>NUCLEOTIDE SEQUENCE [LARGE SCALE GENOMIC DNA]</scope>
    <source>
        <strain evidence="3 4">DSM 26809</strain>
    </source>
</reference>
<protein>
    <submittedName>
        <fullName evidence="3">Uncharacterized protein YndB with AHSA1/START domain</fullName>
    </submittedName>
</protein>
<sequence>MSKAIKHTYYFTYPPEVVWKYLTTSELIEQWLMKNTFKLEADYEFTFSTMPLPQFNFDGNVFCKVLEIVPLEKLSYSWAGGPAPGQITLESVVTWTLVPTDNGTELHLEHRGFKEENTPIFNAMNHGWQEILPKIDKLIKAEKDGNA</sequence>
<dbReference type="CDD" id="cd07814">
    <property type="entry name" value="SRPBCC_CalC_Aha1-like"/>
    <property type="match status" value="1"/>
</dbReference>
<dbReference type="InterPro" id="IPR013538">
    <property type="entry name" value="ASHA1/2-like_C"/>
</dbReference>
<dbReference type="Gene3D" id="3.30.530.20">
    <property type="match status" value="1"/>
</dbReference>
<dbReference type="OrthoDB" id="2355173at2"/>
<dbReference type="RefSeq" id="WP_107826776.1">
    <property type="nucleotide sequence ID" value="NZ_CP160205.1"/>
</dbReference>
<dbReference type="Pfam" id="PF08327">
    <property type="entry name" value="AHSA1"/>
    <property type="match status" value="1"/>
</dbReference>
<keyword evidence="4" id="KW-1185">Reference proteome</keyword>
<evidence type="ECO:0000313" key="4">
    <source>
        <dbReference type="Proteomes" id="UP000244168"/>
    </source>
</evidence>
<gene>
    <name evidence="3" type="ORF">C8P68_101618</name>
</gene>
<evidence type="ECO:0000313" key="3">
    <source>
        <dbReference type="EMBL" id="PTR01384.1"/>
    </source>
</evidence>
<dbReference type="SUPFAM" id="SSF55961">
    <property type="entry name" value="Bet v1-like"/>
    <property type="match status" value="1"/>
</dbReference>
<dbReference type="AlphaFoldDB" id="A0A2T5JG63"/>
<name>A0A2T5JG63_9SPHI</name>